<dbReference type="RefSeq" id="WP_051693722.1">
    <property type="nucleotide sequence ID" value="NZ_FOVB01000032.1"/>
</dbReference>
<proteinExistence type="predicted"/>
<keyword evidence="3" id="KW-1185">Reference proteome</keyword>
<comment type="caution">
    <text evidence="2">The sequence shown here is derived from an EMBL/GenBank/DDBJ whole genome shotgun (WGS) entry which is preliminary data.</text>
</comment>
<dbReference type="CDD" id="cd06532">
    <property type="entry name" value="Glyco_transf_25"/>
    <property type="match status" value="1"/>
</dbReference>
<evidence type="ECO:0000313" key="3">
    <source>
        <dbReference type="Proteomes" id="UP000027725"/>
    </source>
</evidence>
<dbReference type="AlphaFoldDB" id="A0A074T835"/>
<dbReference type="Pfam" id="PF01755">
    <property type="entry name" value="Glyco_transf_25"/>
    <property type="match status" value="1"/>
</dbReference>
<dbReference type="Proteomes" id="UP000027725">
    <property type="component" value="Unassembled WGS sequence"/>
</dbReference>
<organism evidence="2 3">
    <name type="scientific">Thioclava dalianensis</name>
    <dbReference type="NCBI Taxonomy" id="1185766"/>
    <lineage>
        <taxon>Bacteria</taxon>
        <taxon>Pseudomonadati</taxon>
        <taxon>Pseudomonadota</taxon>
        <taxon>Alphaproteobacteria</taxon>
        <taxon>Rhodobacterales</taxon>
        <taxon>Paracoccaceae</taxon>
        <taxon>Thioclava</taxon>
    </lineage>
</organism>
<dbReference type="GO" id="GO:0016740">
    <property type="term" value="F:transferase activity"/>
    <property type="evidence" value="ECO:0007669"/>
    <property type="project" value="UniProtKB-KW"/>
</dbReference>
<protein>
    <submittedName>
        <fullName evidence="2">Glycosyl transferase</fullName>
    </submittedName>
</protein>
<dbReference type="EMBL" id="JHEH01000066">
    <property type="protein sequence ID" value="KEP67864.1"/>
    <property type="molecule type" value="Genomic_DNA"/>
</dbReference>
<accession>A0A074T835</accession>
<name>A0A074T835_9RHOB</name>
<reference evidence="2 3" key="1">
    <citation type="submission" date="2014-03" db="EMBL/GenBank/DDBJ databases">
        <title>The draft genome sequence of Thioclava dalianensis DLFJ1-1.</title>
        <authorList>
            <person name="Lai Q."/>
            <person name="Shao Z."/>
        </authorList>
    </citation>
    <scope>NUCLEOTIDE SEQUENCE [LARGE SCALE GENOMIC DNA]</scope>
    <source>
        <strain evidence="2 3">DLFJ1-1</strain>
    </source>
</reference>
<gene>
    <name evidence="2" type="ORF">DL1_18435</name>
</gene>
<evidence type="ECO:0000313" key="2">
    <source>
        <dbReference type="EMBL" id="KEP67864.1"/>
    </source>
</evidence>
<evidence type="ECO:0000259" key="1">
    <source>
        <dbReference type="Pfam" id="PF01755"/>
    </source>
</evidence>
<sequence>MITLYINLDSAESRREWMERQFKARVIDAERVRAVTIDDLSSKTAGITFGNRMGRDWVDGEKACFLSHRECWRRIADGEDAFGAVFEDDVHLSADAAAFLTDESWIPPGADVVKIETYMTRVWLDKRCIVANGRSLHRLRSTHIGGAGYILSREAAARLFECSTHVAMPLDHLVFDPVYNYRLRVWQLNEAICIQDDLLNSKDALFTSQISESDVRAVNRKAKPKSKGKKIVRELNRIYKQVVDLASNPAWPITMRRSIISYRE</sequence>
<dbReference type="eggNOG" id="COG3306">
    <property type="taxonomic scope" value="Bacteria"/>
</dbReference>
<dbReference type="STRING" id="1185766.SAMN05216224_1323"/>
<keyword evidence="2" id="KW-0808">Transferase</keyword>
<feature type="domain" description="Glycosyl transferase family 25" evidence="1">
    <location>
        <begin position="4"/>
        <end position="173"/>
    </location>
</feature>
<dbReference type="InterPro" id="IPR002654">
    <property type="entry name" value="Glyco_trans_25"/>
</dbReference>